<dbReference type="Proteomes" id="UP001627408">
    <property type="component" value="Unassembled WGS sequence"/>
</dbReference>
<gene>
    <name evidence="2" type="ORF">ACERZ8_12885</name>
</gene>
<keyword evidence="3" id="KW-1185">Reference proteome</keyword>
<feature type="domain" description="YjiS-like" evidence="1">
    <location>
        <begin position="31"/>
        <end position="63"/>
    </location>
</feature>
<reference evidence="2 3" key="1">
    <citation type="submission" date="2024-08" db="EMBL/GenBank/DDBJ databases">
        <title>Tateyamaria sp. nov., isolated from marine algae.</title>
        <authorList>
            <person name="Choi B.J."/>
            <person name="Kim J.M."/>
            <person name="Lee J.K."/>
            <person name="Choi D.G."/>
            <person name="Bayburt H."/>
            <person name="Baek J.H."/>
            <person name="Han D.M."/>
            <person name="Jeon C.O."/>
        </authorList>
    </citation>
    <scope>NUCLEOTIDE SEQUENCE [LARGE SCALE GENOMIC DNA]</scope>
    <source>
        <strain evidence="2 3">KMU-156</strain>
    </source>
</reference>
<sequence>MAYYNELAQRSDLVERTLATLAQYFEAAAARHAARRVYKTTLNELSDLSNRELADLGMHRAELKRVAWEAAYGVNAA</sequence>
<organism evidence="2 3">
    <name type="scientific">Tateyamaria armeniaca</name>
    <dbReference type="NCBI Taxonomy" id="2518930"/>
    <lineage>
        <taxon>Bacteria</taxon>
        <taxon>Pseudomonadati</taxon>
        <taxon>Pseudomonadota</taxon>
        <taxon>Alphaproteobacteria</taxon>
        <taxon>Rhodobacterales</taxon>
        <taxon>Roseobacteraceae</taxon>
        <taxon>Tateyamaria</taxon>
    </lineage>
</organism>
<evidence type="ECO:0000259" key="1">
    <source>
        <dbReference type="Pfam" id="PF06568"/>
    </source>
</evidence>
<accession>A0ABW8UXK5</accession>
<name>A0ABW8UXK5_9RHOB</name>
<dbReference type="InterPro" id="IPR009506">
    <property type="entry name" value="YjiS-like"/>
</dbReference>
<protein>
    <submittedName>
        <fullName evidence="2">DUF1127 domain-containing protein</fullName>
    </submittedName>
</protein>
<evidence type="ECO:0000313" key="2">
    <source>
        <dbReference type="EMBL" id="MFL4470734.1"/>
    </source>
</evidence>
<comment type="caution">
    <text evidence="2">The sequence shown here is derived from an EMBL/GenBank/DDBJ whole genome shotgun (WGS) entry which is preliminary data.</text>
</comment>
<dbReference type="Pfam" id="PF06568">
    <property type="entry name" value="YjiS-like"/>
    <property type="match status" value="1"/>
</dbReference>
<dbReference type="EMBL" id="JBHDIY010000002">
    <property type="protein sequence ID" value="MFL4470734.1"/>
    <property type="molecule type" value="Genomic_DNA"/>
</dbReference>
<dbReference type="RefSeq" id="WP_407592579.1">
    <property type="nucleotide sequence ID" value="NZ_JBHDIY010000002.1"/>
</dbReference>
<proteinExistence type="predicted"/>
<evidence type="ECO:0000313" key="3">
    <source>
        <dbReference type="Proteomes" id="UP001627408"/>
    </source>
</evidence>